<accession>A0ABW2AUG0</accession>
<keyword evidence="2" id="KW-1185">Reference proteome</keyword>
<name>A0ABW2AUG0_9MICO</name>
<dbReference type="EMBL" id="JBHSWJ010000002">
    <property type="protein sequence ID" value="MFC6714515.1"/>
    <property type="molecule type" value="Genomic_DNA"/>
</dbReference>
<reference evidence="2" key="1">
    <citation type="journal article" date="2019" name="Int. J. Syst. Evol. Microbiol.">
        <title>The Global Catalogue of Microorganisms (GCM) 10K type strain sequencing project: providing services to taxonomists for standard genome sequencing and annotation.</title>
        <authorList>
            <consortium name="The Broad Institute Genomics Platform"/>
            <consortium name="The Broad Institute Genome Sequencing Center for Infectious Disease"/>
            <person name="Wu L."/>
            <person name="Ma J."/>
        </authorList>
    </citation>
    <scope>NUCLEOTIDE SEQUENCE [LARGE SCALE GENOMIC DNA]</scope>
    <source>
        <strain evidence="2">NBRC 106593</strain>
    </source>
</reference>
<sequence length="72" mass="7518">MRTTLDIDDAVLSAARAKARAEGISVGKAVSDLARQTLEGGHVDKVGGFPVLKGVPGHVVTDELVSAYRDDD</sequence>
<proteinExistence type="predicted"/>
<gene>
    <name evidence="1" type="ORF">ACFQBT_12085</name>
</gene>
<evidence type="ECO:0000313" key="2">
    <source>
        <dbReference type="Proteomes" id="UP001596356"/>
    </source>
</evidence>
<comment type="caution">
    <text evidence="1">The sequence shown here is derived from an EMBL/GenBank/DDBJ whole genome shotgun (WGS) entry which is preliminary data.</text>
</comment>
<evidence type="ECO:0008006" key="3">
    <source>
        <dbReference type="Google" id="ProtNLM"/>
    </source>
</evidence>
<evidence type="ECO:0000313" key="1">
    <source>
        <dbReference type="EMBL" id="MFC6714515.1"/>
    </source>
</evidence>
<dbReference type="Proteomes" id="UP001596356">
    <property type="component" value="Unassembled WGS sequence"/>
</dbReference>
<dbReference type="RefSeq" id="WP_377822979.1">
    <property type="nucleotide sequence ID" value="NZ_JBHSWJ010000002.1"/>
</dbReference>
<organism evidence="1 2">
    <name type="scientific">Branchiibius cervicis</name>
    <dbReference type="NCBI Taxonomy" id="908252"/>
    <lineage>
        <taxon>Bacteria</taxon>
        <taxon>Bacillati</taxon>
        <taxon>Actinomycetota</taxon>
        <taxon>Actinomycetes</taxon>
        <taxon>Micrococcales</taxon>
        <taxon>Dermacoccaceae</taxon>
        <taxon>Branchiibius</taxon>
    </lineage>
</organism>
<protein>
    <recommendedName>
        <fullName evidence="3">Antitoxin</fullName>
    </recommendedName>
</protein>